<keyword evidence="10" id="KW-0902">Two-component regulatory system</keyword>
<dbReference type="CDD" id="cd00082">
    <property type="entry name" value="HisKA"/>
    <property type="match status" value="1"/>
</dbReference>
<dbReference type="RefSeq" id="WP_143870209.1">
    <property type="nucleotide sequence ID" value="NZ_CP041660.1"/>
</dbReference>
<keyword evidence="11" id="KW-0472">Membrane</keyword>
<sequence>MLELGTLTVFDDSALVHCRYKIKSLAELLNFSSIEATRLATIASEIFNQTKHFSPSSQIRIGIKTQARQYGLFFQYSGVTAAHQIRCFAHALDQLSFIKEQDGRYLIEVFKYLPESFVKPSLAQVTNVKSMLAVKSREELMAELKNAFSEAESATRAKSEFLANMSHEIRTPMNAIIGLSHLILQTELTARQQDYLLKLHGAANSLLGLLNDILDFSKIEAGRMDLESVPFELQDVLDNLSCIVMPKANEKQLEILFHVHPEIPRVLVGDSLRLGQILINLVNNAIKFTQQGEVLVEIKLLRQHEQGVELQFSVKDSGIGLSKEATKRLFKPFSQADSSTTRNFGGTGLGLTICKRLTEMMGGQIGVESEKGIGSTFYFSCFLEVGMEASQVSTKHESNVERLQNKQVLLVDDSETSLKILQELVKKLQMNAVTADSGQTAIRLIQEYDRQGKSFDFVLMDWLMPELNGIETAQLIKANDELSVQPIIIMVTAFEAGLITDSREESYCDGFLSKPVVLDSLKKACVQAIDKSSLNNQTTTTKGKINLSFFEQLSGKSILLVEDNEINQLVAKDLLAQAKISVDIAENGQIAVDKVLSGQTYDAVLMDIQMPIMDGHQATKEIRKNNNFNNLPIIAMTASVLTSDKEHCIQSGMNDHVAKPIDPNVLFATLKRWIAGPPTSAKAPNKQFKSGAVSQVKQFFPTLKHIDTVAGVKNIAGNIQSYKKLLLKFATNNKNIGVRIENALSEKDHDSALRYAHTLKGVAATLGALELSKRAAQLEESLKNNRAQKRLYLEKCHLELDAVIGEIESNLQDDIPQSESLIDGASISFDEHISPWISKLDEIKSLLQEDDTDVAECVYRLIDAIGHSPLRAHLLVVQKRVENYDFDGALAALETLLNASKNS</sequence>
<dbReference type="SMART" id="SM00387">
    <property type="entry name" value="HATPase_c"/>
    <property type="match status" value="1"/>
</dbReference>
<evidence type="ECO:0000256" key="6">
    <source>
        <dbReference type="ARBA" id="ARBA00022692"/>
    </source>
</evidence>
<evidence type="ECO:0000313" key="18">
    <source>
        <dbReference type="EMBL" id="MER2490465.1"/>
    </source>
</evidence>
<keyword evidence="14" id="KW-0175">Coiled coil</keyword>
<keyword evidence="19" id="KW-1185">Reference proteome</keyword>
<protein>
    <recommendedName>
        <fullName evidence="3">histidine kinase</fullName>
        <ecNumber evidence="3">2.7.13.3</ecNumber>
    </recommendedName>
</protein>
<evidence type="ECO:0000256" key="13">
    <source>
        <dbReference type="PROSITE-ProRule" id="PRU00169"/>
    </source>
</evidence>
<keyword evidence="5 13" id="KW-0597">Phosphoprotein</keyword>
<dbReference type="InterPro" id="IPR036097">
    <property type="entry name" value="HisK_dim/P_sf"/>
</dbReference>
<evidence type="ECO:0000256" key="4">
    <source>
        <dbReference type="ARBA" id="ARBA00022475"/>
    </source>
</evidence>
<comment type="subcellular location">
    <subcellularLocation>
        <location evidence="2">Cell membrane</location>
        <topology evidence="2">Multi-pass membrane protein</topology>
    </subcellularLocation>
</comment>
<keyword evidence="4" id="KW-1003">Cell membrane</keyword>
<feature type="domain" description="Response regulatory" evidence="16">
    <location>
        <begin position="557"/>
        <end position="674"/>
    </location>
</feature>
<keyword evidence="8" id="KW-0067">ATP-binding</keyword>
<dbReference type="EC" id="2.7.13.3" evidence="3"/>
<dbReference type="Gene3D" id="3.40.50.2300">
    <property type="match status" value="2"/>
</dbReference>
<dbReference type="InterPro" id="IPR011006">
    <property type="entry name" value="CheY-like_superfamily"/>
</dbReference>
<evidence type="ECO:0000256" key="11">
    <source>
        <dbReference type="ARBA" id="ARBA00023136"/>
    </source>
</evidence>
<dbReference type="PROSITE" id="PS50109">
    <property type="entry name" value="HIS_KIN"/>
    <property type="match status" value="1"/>
</dbReference>
<dbReference type="CDD" id="cd00088">
    <property type="entry name" value="HPT"/>
    <property type="match status" value="1"/>
</dbReference>
<dbReference type="Pfam" id="PF01627">
    <property type="entry name" value="Hpt"/>
    <property type="match status" value="1"/>
</dbReference>
<evidence type="ECO:0000259" key="16">
    <source>
        <dbReference type="PROSITE" id="PS50110"/>
    </source>
</evidence>
<dbReference type="InterPro" id="IPR003661">
    <property type="entry name" value="HisK_dim/P_dom"/>
</dbReference>
<dbReference type="PANTHER" id="PTHR45339:SF1">
    <property type="entry name" value="HYBRID SIGNAL TRANSDUCTION HISTIDINE KINASE J"/>
    <property type="match status" value="1"/>
</dbReference>
<dbReference type="SUPFAM" id="SSF52172">
    <property type="entry name" value="CheY-like"/>
    <property type="match status" value="2"/>
</dbReference>
<evidence type="ECO:0000256" key="7">
    <source>
        <dbReference type="ARBA" id="ARBA00022741"/>
    </source>
</evidence>
<dbReference type="InterPro" id="IPR004358">
    <property type="entry name" value="Sig_transdc_His_kin-like_C"/>
</dbReference>
<dbReference type="InterPro" id="IPR003594">
    <property type="entry name" value="HATPase_dom"/>
</dbReference>
<dbReference type="Pfam" id="PF00072">
    <property type="entry name" value="Response_reg"/>
    <property type="match status" value="2"/>
</dbReference>
<comment type="catalytic activity">
    <reaction evidence="1">
        <text>ATP + protein L-histidine = ADP + protein N-phospho-L-histidine.</text>
        <dbReference type="EC" id="2.7.13.3"/>
    </reaction>
</comment>
<dbReference type="PRINTS" id="PR00344">
    <property type="entry name" value="BCTRLSENSOR"/>
</dbReference>
<feature type="domain" description="HPt" evidence="17">
    <location>
        <begin position="718"/>
        <end position="818"/>
    </location>
</feature>
<dbReference type="EMBL" id="JBELOE010000054">
    <property type="protein sequence ID" value="MER2490465.1"/>
    <property type="molecule type" value="Genomic_DNA"/>
</dbReference>
<dbReference type="InterPro" id="IPR036890">
    <property type="entry name" value="HATPase_C_sf"/>
</dbReference>
<dbReference type="SUPFAM" id="SSF47226">
    <property type="entry name" value="Histidine-containing phosphotransfer domain, HPT domain"/>
    <property type="match status" value="1"/>
</dbReference>
<evidence type="ECO:0000259" key="15">
    <source>
        <dbReference type="PROSITE" id="PS50109"/>
    </source>
</evidence>
<dbReference type="Pfam" id="PF00512">
    <property type="entry name" value="HisKA"/>
    <property type="match status" value="1"/>
</dbReference>
<dbReference type="SMART" id="SM00388">
    <property type="entry name" value="HisKA"/>
    <property type="match status" value="1"/>
</dbReference>
<dbReference type="Gene3D" id="3.30.565.10">
    <property type="entry name" value="Histidine kinase-like ATPase, C-terminal domain"/>
    <property type="match status" value="1"/>
</dbReference>
<evidence type="ECO:0000256" key="8">
    <source>
        <dbReference type="ARBA" id="ARBA00022840"/>
    </source>
</evidence>
<evidence type="ECO:0000259" key="17">
    <source>
        <dbReference type="PROSITE" id="PS50894"/>
    </source>
</evidence>
<organism evidence="18 19">
    <name type="scientific">Catenovulum sediminis</name>
    <dbReference type="NCBI Taxonomy" id="1740262"/>
    <lineage>
        <taxon>Bacteria</taxon>
        <taxon>Pseudomonadati</taxon>
        <taxon>Pseudomonadota</taxon>
        <taxon>Gammaproteobacteria</taxon>
        <taxon>Alteromonadales</taxon>
        <taxon>Alteromonadaceae</taxon>
        <taxon>Catenovulum</taxon>
    </lineage>
</organism>
<dbReference type="Gene3D" id="1.20.120.160">
    <property type="entry name" value="HPT domain"/>
    <property type="match status" value="1"/>
</dbReference>
<feature type="coiled-coil region" evidence="14">
    <location>
        <begin position="768"/>
        <end position="795"/>
    </location>
</feature>
<dbReference type="PROSITE" id="PS50894">
    <property type="entry name" value="HPT"/>
    <property type="match status" value="1"/>
</dbReference>
<dbReference type="SUPFAM" id="SSF47384">
    <property type="entry name" value="Homodimeric domain of signal transducing histidine kinase"/>
    <property type="match status" value="1"/>
</dbReference>
<feature type="modified residue" description="Phosphohistidine" evidence="12">
    <location>
        <position position="757"/>
    </location>
</feature>
<reference evidence="18 19" key="1">
    <citation type="submission" date="2024-06" db="EMBL/GenBank/DDBJ databases">
        <authorList>
            <person name="Chen R.Y."/>
        </authorList>
    </citation>
    <scope>NUCLEOTIDE SEQUENCE [LARGE SCALE GENOMIC DNA]</scope>
    <source>
        <strain evidence="18 19">D2</strain>
    </source>
</reference>
<dbReference type="InterPro" id="IPR036641">
    <property type="entry name" value="HPT_dom_sf"/>
</dbReference>
<dbReference type="CDD" id="cd16922">
    <property type="entry name" value="HATPase_EvgS-ArcB-TorS-like"/>
    <property type="match status" value="1"/>
</dbReference>
<dbReference type="CDD" id="cd17546">
    <property type="entry name" value="REC_hyHK_CKI1_RcsC-like"/>
    <property type="match status" value="2"/>
</dbReference>
<accession>A0ABV1RC20</accession>
<proteinExistence type="predicted"/>
<dbReference type="InterPro" id="IPR005467">
    <property type="entry name" value="His_kinase_dom"/>
</dbReference>
<evidence type="ECO:0000256" key="12">
    <source>
        <dbReference type="PROSITE-ProRule" id="PRU00110"/>
    </source>
</evidence>
<evidence type="ECO:0000313" key="19">
    <source>
        <dbReference type="Proteomes" id="UP001467690"/>
    </source>
</evidence>
<feature type="modified residue" description="4-aspartylphosphate" evidence="13">
    <location>
        <position position="461"/>
    </location>
</feature>
<keyword evidence="9" id="KW-1133">Transmembrane helix</keyword>
<feature type="modified residue" description="4-aspartylphosphate" evidence="13">
    <location>
        <position position="607"/>
    </location>
</feature>
<evidence type="ECO:0000256" key="2">
    <source>
        <dbReference type="ARBA" id="ARBA00004651"/>
    </source>
</evidence>
<gene>
    <name evidence="18" type="ORF">ABS311_01020</name>
</gene>
<comment type="caution">
    <text evidence="18">The sequence shown here is derived from an EMBL/GenBank/DDBJ whole genome shotgun (WGS) entry which is preliminary data.</text>
</comment>
<evidence type="ECO:0000256" key="14">
    <source>
        <dbReference type="SAM" id="Coils"/>
    </source>
</evidence>
<evidence type="ECO:0000256" key="9">
    <source>
        <dbReference type="ARBA" id="ARBA00022989"/>
    </source>
</evidence>
<evidence type="ECO:0000256" key="10">
    <source>
        <dbReference type="ARBA" id="ARBA00023012"/>
    </source>
</evidence>
<dbReference type="InterPro" id="IPR001789">
    <property type="entry name" value="Sig_transdc_resp-reg_receiver"/>
</dbReference>
<dbReference type="Gene3D" id="1.10.287.130">
    <property type="match status" value="1"/>
</dbReference>
<evidence type="ECO:0000256" key="5">
    <source>
        <dbReference type="ARBA" id="ARBA00022553"/>
    </source>
</evidence>
<feature type="domain" description="Response regulatory" evidence="16">
    <location>
        <begin position="407"/>
        <end position="529"/>
    </location>
</feature>
<name>A0ABV1RC20_9ALTE</name>
<evidence type="ECO:0000256" key="1">
    <source>
        <dbReference type="ARBA" id="ARBA00000085"/>
    </source>
</evidence>
<keyword evidence="6" id="KW-0812">Transmembrane</keyword>
<dbReference type="Proteomes" id="UP001467690">
    <property type="component" value="Unassembled WGS sequence"/>
</dbReference>
<feature type="domain" description="Histidine kinase" evidence="15">
    <location>
        <begin position="164"/>
        <end position="385"/>
    </location>
</feature>
<dbReference type="Pfam" id="PF02518">
    <property type="entry name" value="HATPase_c"/>
    <property type="match status" value="1"/>
</dbReference>
<dbReference type="SMART" id="SM00448">
    <property type="entry name" value="REC"/>
    <property type="match status" value="2"/>
</dbReference>
<keyword evidence="7" id="KW-0547">Nucleotide-binding</keyword>
<evidence type="ECO:0000256" key="3">
    <source>
        <dbReference type="ARBA" id="ARBA00012438"/>
    </source>
</evidence>
<dbReference type="SUPFAM" id="SSF55874">
    <property type="entry name" value="ATPase domain of HSP90 chaperone/DNA topoisomerase II/histidine kinase"/>
    <property type="match status" value="1"/>
</dbReference>
<dbReference type="InterPro" id="IPR008207">
    <property type="entry name" value="Sig_transdc_His_kin_Hpt_dom"/>
</dbReference>
<dbReference type="PANTHER" id="PTHR45339">
    <property type="entry name" value="HYBRID SIGNAL TRANSDUCTION HISTIDINE KINASE J"/>
    <property type="match status" value="1"/>
</dbReference>
<dbReference type="PROSITE" id="PS50110">
    <property type="entry name" value="RESPONSE_REGULATORY"/>
    <property type="match status" value="2"/>
</dbReference>